<evidence type="ECO:0000313" key="1">
    <source>
        <dbReference type="EMBL" id="GGY73096.1"/>
    </source>
</evidence>
<accession>A0ABQ3B311</accession>
<protein>
    <recommendedName>
        <fullName evidence="3">Transposase</fullName>
    </recommendedName>
</protein>
<organism evidence="1 2">
    <name type="scientific">Streptomyces xanthochromogenes</name>
    <dbReference type="NCBI Taxonomy" id="67384"/>
    <lineage>
        <taxon>Bacteria</taxon>
        <taxon>Bacillati</taxon>
        <taxon>Actinomycetota</taxon>
        <taxon>Actinomycetes</taxon>
        <taxon>Kitasatosporales</taxon>
        <taxon>Streptomycetaceae</taxon>
        <taxon>Streptomyces</taxon>
    </lineage>
</organism>
<dbReference type="Proteomes" id="UP000600946">
    <property type="component" value="Unassembled WGS sequence"/>
</dbReference>
<proteinExistence type="predicted"/>
<comment type="caution">
    <text evidence="1">The sequence shown here is derived from an EMBL/GenBank/DDBJ whole genome shotgun (WGS) entry which is preliminary data.</text>
</comment>
<gene>
    <name evidence="1" type="ORF">GCM10010326_78790</name>
</gene>
<name>A0ABQ3B311_9ACTN</name>
<keyword evidence="2" id="KW-1185">Reference proteome</keyword>
<evidence type="ECO:0000313" key="2">
    <source>
        <dbReference type="Proteomes" id="UP000600946"/>
    </source>
</evidence>
<sequence>MRQIRAVCGRGAAPSTTYWLRALWEWISNQPLAVSGRPLRSERTGFPARTDVVAALGRVKTRPPWNPSERPGVVLCMESINRTHGVKLQSALPISCAVRTA</sequence>
<evidence type="ECO:0008006" key="3">
    <source>
        <dbReference type="Google" id="ProtNLM"/>
    </source>
</evidence>
<reference evidence="2" key="1">
    <citation type="journal article" date="2019" name="Int. J. Syst. Evol. Microbiol.">
        <title>The Global Catalogue of Microorganisms (GCM) 10K type strain sequencing project: providing services to taxonomists for standard genome sequencing and annotation.</title>
        <authorList>
            <consortium name="The Broad Institute Genomics Platform"/>
            <consortium name="The Broad Institute Genome Sequencing Center for Infectious Disease"/>
            <person name="Wu L."/>
            <person name="Ma J."/>
        </authorList>
    </citation>
    <scope>NUCLEOTIDE SEQUENCE [LARGE SCALE GENOMIC DNA]</scope>
    <source>
        <strain evidence="2">JCM 4594</strain>
    </source>
</reference>
<dbReference type="EMBL" id="BMUU01000037">
    <property type="protein sequence ID" value="GGY73096.1"/>
    <property type="molecule type" value="Genomic_DNA"/>
</dbReference>